<dbReference type="RefSeq" id="WP_062603330.1">
    <property type="nucleotide sequence ID" value="NZ_FCOX02000004.1"/>
</dbReference>
<gene>
    <name evidence="2" type="ORF">AWB78_01317</name>
</gene>
<dbReference type="OrthoDB" id="9135436at2"/>
<dbReference type="Gene3D" id="1.10.260.40">
    <property type="entry name" value="lambda repressor-like DNA-binding domains"/>
    <property type="match status" value="1"/>
</dbReference>
<organism evidence="2 3">
    <name type="scientific">Caballeronia calidae</name>
    <dbReference type="NCBI Taxonomy" id="1777139"/>
    <lineage>
        <taxon>Bacteria</taxon>
        <taxon>Pseudomonadati</taxon>
        <taxon>Pseudomonadota</taxon>
        <taxon>Betaproteobacteria</taxon>
        <taxon>Burkholderiales</taxon>
        <taxon>Burkholderiaceae</taxon>
        <taxon>Caballeronia</taxon>
    </lineage>
</organism>
<protein>
    <recommendedName>
        <fullName evidence="1">HTH cro/C1-type domain-containing protein</fullName>
    </recommendedName>
</protein>
<evidence type="ECO:0000313" key="2">
    <source>
        <dbReference type="EMBL" id="SAK53346.1"/>
    </source>
</evidence>
<dbReference type="InterPro" id="IPR001387">
    <property type="entry name" value="Cro/C1-type_HTH"/>
</dbReference>
<name>A0A158A6S9_9BURK</name>
<dbReference type="InterPro" id="IPR010982">
    <property type="entry name" value="Lambda_DNA-bd_dom_sf"/>
</dbReference>
<evidence type="ECO:0000313" key="3">
    <source>
        <dbReference type="Proteomes" id="UP000071859"/>
    </source>
</evidence>
<dbReference type="EMBL" id="FCOX02000004">
    <property type="protein sequence ID" value="SAK53346.1"/>
    <property type="molecule type" value="Genomic_DNA"/>
</dbReference>
<dbReference type="AlphaFoldDB" id="A0A158A6S9"/>
<keyword evidence="3" id="KW-1185">Reference proteome</keyword>
<dbReference type="SUPFAM" id="SSF47413">
    <property type="entry name" value="lambda repressor-like DNA-binding domains"/>
    <property type="match status" value="1"/>
</dbReference>
<proteinExistence type="predicted"/>
<feature type="domain" description="HTH cro/C1-type" evidence="1">
    <location>
        <begin position="5"/>
        <end position="50"/>
    </location>
</feature>
<sequence length="88" mass="9744">MRLDEYLKDQKLSQAALAALLQPPVTQSLVSQWIRGMVRMNLDQAVQIEEISNGAVTPRDLAEMFVPDARVNRSQPALPEAEPSQEAA</sequence>
<dbReference type="Proteomes" id="UP000071859">
    <property type="component" value="Unassembled WGS sequence"/>
</dbReference>
<dbReference type="GO" id="GO:0003677">
    <property type="term" value="F:DNA binding"/>
    <property type="evidence" value="ECO:0007669"/>
    <property type="project" value="InterPro"/>
</dbReference>
<comment type="caution">
    <text evidence="2">The sequence shown here is derived from an EMBL/GenBank/DDBJ whole genome shotgun (WGS) entry which is preliminary data.</text>
</comment>
<evidence type="ECO:0000259" key="1">
    <source>
        <dbReference type="Pfam" id="PF01381"/>
    </source>
</evidence>
<accession>A0A158A6S9</accession>
<dbReference type="Pfam" id="PF01381">
    <property type="entry name" value="HTH_3"/>
    <property type="match status" value="1"/>
</dbReference>
<reference evidence="2" key="1">
    <citation type="submission" date="2016-01" db="EMBL/GenBank/DDBJ databases">
        <authorList>
            <person name="Peeters C."/>
        </authorList>
    </citation>
    <scope>NUCLEOTIDE SEQUENCE</scope>
    <source>
        <strain evidence="2">LMG 29321</strain>
    </source>
</reference>